<comment type="caution">
    <text evidence="2">The sequence shown here is derived from an EMBL/GenBank/DDBJ whole genome shotgun (WGS) entry which is preliminary data.</text>
</comment>
<dbReference type="Proteomes" id="UP001199106">
    <property type="component" value="Unassembled WGS sequence"/>
</dbReference>
<evidence type="ECO:0000256" key="1">
    <source>
        <dbReference type="SAM" id="MobiDB-lite"/>
    </source>
</evidence>
<sequence>MSPVADRAAVPAPAVEPEQNGGEEETDQETEDGQDAQAGNSPTLKSRQTEDQEQKQEQEEGGKAAPPKFPWPKLRFPARIWNEVAIEAELVRAEQAAAATVVAALELDGQEAAVVAEDSKPKRQRRIEPVKEVGESSRAGARLGATRASRASRSSRVGPAEVGGPSSKAAPRASQPLAPPTRDPYARQYRTRSRKQSPVPRVPVAALPVTVKEIGGAKTKAKAKAQSAPPPSSSPSSPGLPRDPDGVRTAWRILFPQLDCDVTGYDGRPEAWRELMLYDKDVVGKWRARRQDGSEPYVPQYLGGPAVVRAWHVKTYGPQSEMAREFNERAVGSRETFTVPELPST</sequence>
<gene>
    <name evidence="2" type="ORF">G6011_02892</name>
</gene>
<keyword evidence="3" id="KW-1185">Reference proteome</keyword>
<evidence type="ECO:0000313" key="2">
    <source>
        <dbReference type="EMBL" id="KAG9186336.1"/>
    </source>
</evidence>
<feature type="compositionally biased region" description="Basic and acidic residues" evidence="1">
    <location>
        <begin position="117"/>
        <end position="135"/>
    </location>
</feature>
<accession>A0AAD4FB33</accession>
<protein>
    <submittedName>
        <fullName evidence="2">Uncharacterized protein</fullName>
    </submittedName>
</protein>
<feature type="compositionally biased region" description="Basic and acidic residues" evidence="1">
    <location>
        <begin position="47"/>
        <end position="62"/>
    </location>
</feature>
<name>A0AAD4FB33_9PLEO</name>
<feature type="compositionally biased region" description="Low complexity" evidence="1">
    <location>
        <begin position="136"/>
        <end position="160"/>
    </location>
</feature>
<feature type="compositionally biased region" description="Acidic residues" evidence="1">
    <location>
        <begin position="21"/>
        <end position="34"/>
    </location>
</feature>
<feature type="compositionally biased region" description="Low complexity" evidence="1">
    <location>
        <begin position="1"/>
        <end position="20"/>
    </location>
</feature>
<dbReference type="AlphaFoldDB" id="A0AAD4FB33"/>
<dbReference type="EMBL" id="JAANER010000009">
    <property type="protein sequence ID" value="KAG9186336.1"/>
    <property type="molecule type" value="Genomic_DNA"/>
</dbReference>
<reference evidence="2" key="1">
    <citation type="submission" date="2021-07" db="EMBL/GenBank/DDBJ databases">
        <title>Genome Resource of American Ginseng Black Spot Pathogen Alternaria panax.</title>
        <authorList>
            <person name="Qiu C."/>
            <person name="Wang W."/>
            <person name="Liu Z."/>
        </authorList>
    </citation>
    <scope>NUCLEOTIDE SEQUENCE</scope>
    <source>
        <strain evidence="2">BNCC115425</strain>
    </source>
</reference>
<proteinExistence type="predicted"/>
<feature type="compositionally biased region" description="Polar residues" evidence="1">
    <location>
        <begin position="37"/>
        <end position="46"/>
    </location>
</feature>
<organism evidence="2 3">
    <name type="scientific">Alternaria panax</name>
    <dbReference type="NCBI Taxonomy" id="48097"/>
    <lineage>
        <taxon>Eukaryota</taxon>
        <taxon>Fungi</taxon>
        <taxon>Dikarya</taxon>
        <taxon>Ascomycota</taxon>
        <taxon>Pezizomycotina</taxon>
        <taxon>Dothideomycetes</taxon>
        <taxon>Pleosporomycetidae</taxon>
        <taxon>Pleosporales</taxon>
        <taxon>Pleosporineae</taxon>
        <taxon>Pleosporaceae</taxon>
        <taxon>Alternaria</taxon>
        <taxon>Alternaria sect. Panax</taxon>
    </lineage>
</organism>
<feature type="region of interest" description="Disordered" evidence="1">
    <location>
        <begin position="111"/>
        <end position="204"/>
    </location>
</feature>
<evidence type="ECO:0000313" key="3">
    <source>
        <dbReference type="Proteomes" id="UP001199106"/>
    </source>
</evidence>
<feature type="region of interest" description="Disordered" evidence="1">
    <location>
        <begin position="1"/>
        <end position="73"/>
    </location>
</feature>
<feature type="region of interest" description="Disordered" evidence="1">
    <location>
        <begin position="217"/>
        <end position="245"/>
    </location>
</feature>